<dbReference type="PANTHER" id="PTHR19316:SF18">
    <property type="entry name" value="HSP70-BINDING PROTEIN 1"/>
    <property type="match status" value="1"/>
</dbReference>
<dbReference type="InterPro" id="IPR016024">
    <property type="entry name" value="ARM-type_fold"/>
</dbReference>
<feature type="compositionally biased region" description="Basic and acidic residues" evidence="2">
    <location>
        <begin position="207"/>
        <end position="225"/>
    </location>
</feature>
<feature type="region of interest" description="Disordered" evidence="2">
    <location>
        <begin position="207"/>
        <end position="229"/>
    </location>
</feature>
<feature type="region of interest" description="Disordered" evidence="2">
    <location>
        <begin position="85"/>
        <end position="140"/>
    </location>
</feature>
<dbReference type="PANTHER" id="PTHR19316">
    <property type="entry name" value="PROTEIN FOLDING REGULATOR"/>
    <property type="match status" value="1"/>
</dbReference>
<reference evidence="3" key="1">
    <citation type="submission" date="2021-01" db="EMBL/GenBank/DDBJ databases">
        <authorList>
            <person name="Corre E."/>
            <person name="Pelletier E."/>
            <person name="Niang G."/>
            <person name="Scheremetjew M."/>
            <person name="Finn R."/>
            <person name="Kale V."/>
            <person name="Holt S."/>
            <person name="Cochrane G."/>
            <person name="Meng A."/>
            <person name="Brown T."/>
            <person name="Cohen L."/>
        </authorList>
    </citation>
    <scope>NUCLEOTIDE SEQUENCE</scope>
    <source>
        <strain evidence="3">379</strain>
    </source>
</reference>
<dbReference type="GO" id="GO:0005783">
    <property type="term" value="C:endoplasmic reticulum"/>
    <property type="evidence" value="ECO:0007669"/>
    <property type="project" value="TreeGrafter"/>
</dbReference>
<dbReference type="Gene3D" id="1.25.10.10">
    <property type="entry name" value="Leucine-rich Repeat Variant"/>
    <property type="match status" value="3"/>
</dbReference>
<dbReference type="InterPro" id="IPR011989">
    <property type="entry name" value="ARM-like"/>
</dbReference>
<gene>
    <name evidence="3" type="ORF">EHUX00137_LOCUS30869</name>
</gene>
<protein>
    <submittedName>
        <fullName evidence="3">Uncharacterized protein</fullName>
    </submittedName>
</protein>
<dbReference type="InterPro" id="IPR050693">
    <property type="entry name" value="Hsp70_NEF-Inhibitors"/>
</dbReference>
<evidence type="ECO:0000256" key="1">
    <source>
        <dbReference type="PROSITE-ProRule" id="PRU00259"/>
    </source>
</evidence>
<dbReference type="EMBL" id="HBIR01039589">
    <property type="protein sequence ID" value="CAE0571591.1"/>
    <property type="molecule type" value="Transcribed_RNA"/>
</dbReference>
<name>A0A7S3WQG2_EMIHU</name>
<dbReference type="GO" id="GO:0000774">
    <property type="term" value="F:adenyl-nucleotide exchange factor activity"/>
    <property type="evidence" value="ECO:0007669"/>
    <property type="project" value="TreeGrafter"/>
</dbReference>
<proteinExistence type="predicted"/>
<feature type="repeat" description="ARM" evidence="1">
    <location>
        <begin position="714"/>
        <end position="758"/>
    </location>
</feature>
<sequence>MAIAHPEPAGSIVNAVFAVGWQIARGEGPGAQPVDARFFNHVRHLSERCNSVDDWQQLHTVLLSVAADGSRDKTPLYLLQLAGGGDDVGSAMQPRQRRSRALQPGVGRGSEEQRGRGSEEQRATRKRSQKPVDSAERQKRRGRLQQLLLGAAEAKPGEQKELTQRVLSDATAAETEARLEREEMAQELSVAMRKCLRAAARQIARAREEGAEEGARKAAQRHSEPEVAETSFVEDTLRSGQARATAVASGRARLSTDSDVSRVDDAVSSKDLTALAALLESPHEDVAVKAALAVGTLCARDEAMQLELAALNGLSRIAALLGAPFSERGVLDLTLVLKALCANQSHHPRLLEQFVQAEGPRLLITHVGSVSPGAGSSERQQATLEVIRSLSGHPPARTALVAAGVIPRLLRHLAPASPLTLASPAAAAIAAISCDPGCAEVLLKAQALPAMVQCLARGPAADAAVSSAAAIARMAALRPEAQQRARDAGAIDALLPLLDGGFSTNLPARAGAEAGAEAVCTLLRGSRLSATSLGQAGGLQTVAGIISQEDAPAKLTAAAIETISLAAGLDAFCRAEVVRLGVPSVLVTRVNDRSKRVASLAAATLGTLSALGDESLARSVSAAVATGGGLPRLVEQLGSDDWTVRSRAATLLDGAVMRADADTRRSLVEMGAIPKLVCILRGGPQAEGLEAALGAIEALSDGIPEAQDSAREHGVLPLLSPLLDRDATPADIRDNSLLALRALVDGNDQSVAAAREAGLAEGALSSLDDGGDSECALLVIHALTSLGFRELHTQIALVSGANHRAGDRGTRTGALKTAWARL</sequence>
<dbReference type="AlphaFoldDB" id="A0A7S3WQG2"/>
<dbReference type="InterPro" id="IPR000225">
    <property type="entry name" value="Armadillo"/>
</dbReference>
<feature type="compositionally biased region" description="Basic and acidic residues" evidence="2">
    <location>
        <begin position="109"/>
        <end position="123"/>
    </location>
</feature>
<dbReference type="SUPFAM" id="SSF48371">
    <property type="entry name" value="ARM repeat"/>
    <property type="match status" value="2"/>
</dbReference>
<evidence type="ECO:0000313" key="3">
    <source>
        <dbReference type="EMBL" id="CAE0571591.1"/>
    </source>
</evidence>
<accession>A0A7S3WQG2</accession>
<organism evidence="3">
    <name type="scientific">Emiliania huxleyi</name>
    <name type="common">Coccolithophore</name>
    <name type="synonym">Pontosphaera huxleyi</name>
    <dbReference type="NCBI Taxonomy" id="2903"/>
    <lineage>
        <taxon>Eukaryota</taxon>
        <taxon>Haptista</taxon>
        <taxon>Haptophyta</taxon>
        <taxon>Prymnesiophyceae</taxon>
        <taxon>Isochrysidales</taxon>
        <taxon>Noelaerhabdaceae</taxon>
        <taxon>Emiliania</taxon>
    </lineage>
</organism>
<dbReference type="PROSITE" id="PS50176">
    <property type="entry name" value="ARM_REPEAT"/>
    <property type="match status" value="1"/>
</dbReference>
<dbReference type="SMART" id="SM00185">
    <property type="entry name" value="ARM"/>
    <property type="match status" value="8"/>
</dbReference>
<evidence type="ECO:0000256" key="2">
    <source>
        <dbReference type="SAM" id="MobiDB-lite"/>
    </source>
</evidence>